<feature type="compositionally biased region" description="Low complexity" evidence="1">
    <location>
        <begin position="240"/>
        <end position="282"/>
    </location>
</feature>
<feature type="compositionally biased region" description="Basic and acidic residues" evidence="1">
    <location>
        <begin position="288"/>
        <end position="304"/>
    </location>
</feature>
<comment type="caution">
    <text evidence="2">The sequence shown here is derived from an EMBL/GenBank/DDBJ whole genome shotgun (WGS) entry which is preliminary data.</text>
</comment>
<feature type="compositionally biased region" description="Basic and acidic residues" evidence="1">
    <location>
        <begin position="8"/>
        <end position="34"/>
    </location>
</feature>
<sequence>MSRMHLSHLMDGEIGRGRNDDSSSSRESSPERPQKRSFSPTSDDGDLVMPPIAFDDTPPPPERPILRQPVAFAWSSSTSVAAAAPVALNTYEASLPPASTITSTFFLPGQEVPPPAPKKRGSGSRAKKSDPPAKKRRTDYSAQTNRFRLKTYDPSPSAEPPIRRGDGPYSSLYRGASGKSPPPPPPPPPQTPLSPAATLTSSVGGDNASMASPSPAPESLAGQPQTTNKRPKQPPRKAKSTAAAKAAKPKATVGTAITSTSSGKTAESSSGPPQASSSNSSSTAGAYYRRDYERSTVSQEREPIHSPVMNEPERYSPVPNPVAHDSHIPALPAHTTQPTTSSSGQYYEGKTTDPKLTTPKQPLRMVTLLIQDIRSGVTDHQLAEVKVPLKATDDPEDGFWADAKTLSEQLQGGPSRIDGPAKVYTLRGKYRQFFLRVTADNVDEFISTNIVIKPDRILDIVVEELLPPGKLPLPPRIPRDLRRSPTPESRSPSPQPQKDAFYEAYEEQRRTQERALQSFLDNRPHESTSAGSSIRDLSPHASSRSPYSHYESHISNLPPKRKRSFGYTSMSATSFDPSYSPPGSFPRIDSPLSDDESHEVDQRVADAIDPYLQQDSGWPKFFQARAALQPQRALDVWQQYQFVQRMIDRWAGRRAPFRSSHHVIQPIHITMALKIEDPNFSSACTETLSLLELYGENGKRYEDSRVIAMLNDKSRPEYNSKPIKRMLHLLREIDIQWKQEHPEKSSIPEQLAVAGPSTTPRSR</sequence>
<evidence type="ECO:0000313" key="2">
    <source>
        <dbReference type="EMBL" id="RDB25468.1"/>
    </source>
</evidence>
<dbReference type="Proteomes" id="UP000076154">
    <property type="component" value="Unassembled WGS sequence"/>
</dbReference>
<proteinExistence type="predicted"/>
<feature type="compositionally biased region" description="Polar residues" evidence="1">
    <location>
        <begin position="334"/>
        <end position="345"/>
    </location>
</feature>
<protein>
    <submittedName>
        <fullName evidence="2">Uncharacterized protein</fullName>
    </submittedName>
</protein>
<feature type="compositionally biased region" description="Polar residues" evidence="1">
    <location>
        <begin position="566"/>
        <end position="577"/>
    </location>
</feature>
<dbReference type="STRING" id="39966.A0A369JUL5"/>
<dbReference type="InParanoid" id="A0A369JUL5"/>
<dbReference type="AlphaFoldDB" id="A0A369JUL5"/>
<feature type="region of interest" description="Disordered" evidence="1">
    <location>
        <begin position="520"/>
        <end position="595"/>
    </location>
</feature>
<feature type="region of interest" description="Disordered" evidence="1">
    <location>
        <begin position="1"/>
        <end position="67"/>
    </location>
</feature>
<evidence type="ECO:0000313" key="3">
    <source>
        <dbReference type="Proteomes" id="UP000076154"/>
    </source>
</evidence>
<feature type="compositionally biased region" description="Basic residues" evidence="1">
    <location>
        <begin position="117"/>
        <end position="126"/>
    </location>
</feature>
<gene>
    <name evidence="2" type="ORF">Hypma_007820</name>
</gene>
<feature type="region of interest" description="Disordered" evidence="1">
    <location>
        <begin position="469"/>
        <end position="499"/>
    </location>
</feature>
<keyword evidence="3" id="KW-1185">Reference proteome</keyword>
<dbReference type="OrthoDB" id="3215534at2759"/>
<organism evidence="2 3">
    <name type="scientific">Hypsizygus marmoreus</name>
    <name type="common">White beech mushroom</name>
    <name type="synonym">Agaricus marmoreus</name>
    <dbReference type="NCBI Taxonomy" id="39966"/>
    <lineage>
        <taxon>Eukaryota</taxon>
        <taxon>Fungi</taxon>
        <taxon>Dikarya</taxon>
        <taxon>Basidiomycota</taxon>
        <taxon>Agaricomycotina</taxon>
        <taxon>Agaricomycetes</taxon>
        <taxon>Agaricomycetidae</taxon>
        <taxon>Agaricales</taxon>
        <taxon>Tricholomatineae</taxon>
        <taxon>Lyophyllaceae</taxon>
        <taxon>Hypsizygus</taxon>
    </lineage>
</organism>
<dbReference type="EMBL" id="LUEZ02000041">
    <property type="protein sequence ID" value="RDB25468.1"/>
    <property type="molecule type" value="Genomic_DNA"/>
</dbReference>
<accession>A0A369JUL5</accession>
<feature type="compositionally biased region" description="Basic residues" evidence="1">
    <location>
        <begin position="229"/>
        <end position="239"/>
    </location>
</feature>
<feature type="region of interest" description="Disordered" evidence="1">
    <location>
        <begin position="100"/>
        <end position="359"/>
    </location>
</feature>
<name>A0A369JUL5_HYPMA</name>
<feature type="compositionally biased region" description="Pro residues" evidence="1">
    <location>
        <begin position="180"/>
        <end position="192"/>
    </location>
</feature>
<reference evidence="2" key="1">
    <citation type="submission" date="2018-04" db="EMBL/GenBank/DDBJ databases">
        <title>Whole genome sequencing of Hypsizygus marmoreus.</title>
        <authorList>
            <person name="Choi I.-G."/>
            <person name="Min B."/>
            <person name="Kim J.-G."/>
            <person name="Kim S."/>
            <person name="Oh Y.-L."/>
            <person name="Kong W.-S."/>
            <person name="Park H."/>
            <person name="Jeong J."/>
            <person name="Song E.-S."/>
        </authorList>
    </citation>
    <scope>NUCLEOTIDE SEQUENCE [LARGE SCALE GENOMIC DNA]</scope>
    <source>
        <strain evidence="2">51987-8</strain>
    </source>
</reference>
<evidence type="ECO:0000256" key="1">
    <source>
        <dbReference type="SAM" id="MobiDB-lite"/>
    </source>
</evidence>
<feature type="region of interest" description="Disordered" evidence="1">
    <location>
        <begin position="741"/>
        <end position="763"/>
    </location>
</feature>